<sequence>MIFMHYHISKSSIADPSCHISSTTSADTPSALTTIHSCSRGCGFFPTTSRGRISPAYTHDGHICLALHNAVIIHDLILSVIFAKNLTTQLFNVSTHFSLPHIPI</sequence>
<evidence type="ECO:0000313" key="1">
    <source>
        <dbReference type="EMBL" id="KAI0527173.1"/>
    </source>
</evidence>
<gene>
    <name evidence="1" type="ORF">KFK09_002772</name>
</gene>
<comment type="caution">
    <text evidence="1">The sequence shown here is derived from an EMBL/GenBank/DDBJ whole genome shotgun (WGS) entry which is preliminary data.</text>
</comment>
<dbReference type="Proteomes" id="UP000829196">
    <property type="component" value="Unassembled WGS sequence"/>
</dbReference>
<dbReference type="EMBL" id="JAGYWB010000003">
    <property type="protein sequence ID" value="KAI0527173.1"/>
    <property type="molecule type" value="Genomic_DNA"/>
</dbReference>
<keyword evidence="2" id="KW-1185">Reference proteome</keyword>
<evidence type="ECO:0000313" key="2">
    <source>
        <dbReference type="Proteomes" id="UP000829196"/>
    </source>
</evidence>
<protein>
    <submittedName>
        <fullName evidence="1">Uncharacterized protein</fullName>
    </submittedName>
</protein>
<reference evidence="1" key="1">
    <citation type="journal article" date="2022" name="Front. Genet.">
        <title>Chromosome-Scale Assembly of the Dendrobium nobile Genome Provides Insights Into the Molecular Mechanism of the Biosynthesis of the Medicinal Active Ingredient of Dendrobium.</title>
        <authorList>
            <person name="Xu Q."/>
            <person name="Niu S.-C."/>
            <person name="Li K.-L."/>
            <person name="Zheng P.-J."/>
            <person name="Zhang X.-J."/>
            <person name="Jia Y."/>
            <person name="Liu Y."/>
            <person name="Niu Y.-X."/>
            <person name="Yu L.-H."/>
            <person name="Chen D.-F."/>
            <person name="Zhang G.-Q."/>
        </authorList>
    </citation>
    <scope>NUCLEOTIDE SEQUENCE</scope>
    <source>
        <tissue evidence="1">Leaf</tissue>
    </source>
</reference>
<accession>A0A8T3C863</accession>
<organism evidence="1 2">
    <name type="scientific">Dendrobium nobile</name>
    <name type="common">Orchid</name>
    <dbReference type="NCBI Taxonomy" id="94219"/>
    <lineage>
        <taxon>Eukaryota</taxon>
        <taxon>Viridiplantae</taxon>
        <taxon>Streptophyta</taxon>
        <taxon>Embryophyta</taxon>
        <taxon>Tracheophyta</taxon>
        <taxon>Spermatophyta</taxon>
        <taxon>Magnoliopsida</taxon>
        <taxon>Liliopsida</taxon>
        <taxon>Asparagales</taxon>
        <taxon>Orchidaceae</taxon>
        <taxon>Epidendroideae</taxon>
        <taxon>Malaxideae</taxon>
        <taxon>Dendrobiinae</taxon>
        <taxon>Dendrobium</taxon>
    </lineage>
</organism>
<proteinExistence type="predicted"/>
<name>A0A8T3C863_DENNO</name>
<dbReference type="AlphaFoldDB" id="A0A8T3C863"/>